<evidence type="ECO:0000313" key="6">
    <source>
        <dbReference type="Proteomes" id="UP000014760"/>
    </source>
</evidence>
<dbReference type="PROSITE" id="PS00018">
    <property type="entry name" value="EF_HAND_1"/>
    <property type="match status" value="4"/>
</dbReference>
<feature type="domain" description="EF-hand" evidence="3">
    <location>
        <begin position="23"/>
        <end position="58"/>
    </location>
</feature>
<dbReference type="PANTHER" id="PTHR23048">
    <property type="entry name" value="MYOSIN LIGHT CHAIN 1, 3"/>
    <property type="match status" value="1"/>
</dbReference>
<dbReference type="FunFam" id="1.10.238.10:FF:000527">
    <property type="entry name" value="Calmodulin-3"/>
    <property type="match status" value="1"/>
</dbReference>
<dbReference type="InterPro" id="IPR011992">
    <property type="entry name" value="EF-hand-dom_pair"/>
</dbReference>
<dbReference type="SUPFAM" id="SSF47473">
    <property type="entry name" value="EF-hand"/>
    <property type="match status" value="1"/>
</dbReference>
<dbReference type="PANTHER" id="PTHR23048:SF59">
    <property type="entry name" value="EF-HAND SUPERFAMILY PROTEIN"/>
    <property type="match status" value="1"/>
</dbReference>
<dbReference type="InterPro" id="IPR050230">
    <property type="entry name" value="CALM/Myosin/TropC-like"/>
</dbReference>
<dbReference type="Proteomes" id="UP000014760">
    <property type="component" value="Unassembled WGS sequence"/>
</dbReference>
<dbReference type="EnsemblMetazoa" id="CapteT163548">
    <property type="protein sequence ID" value="CapteP163548"/>
    <property type="gene ID" value="CapteG163548"/>
</dbReference>
<dbReference type="OMA" id="EMEFVEF"/>
<feature type="domain" description="EF-hand" evidence="3">
    <location>
        <begin position="96"/>
        <end position="131"/>
    </location>
</feature>
<dbReference type="GO" id="GO:0005509">
    <property type="term" value="F:calcium ion binding"/>
    <property type="evidence" value="ECO:0007669"/>
    <property type="project" value="InterPro"/>
</dbReference>
<sequence>MSLAESSKEAYSSTYQVEKLTDEQISEFREAFQLFDKDGNGFISTKELGMVMRSLGQNPTEAELMDMINEVDIDGSGTVDFVEFLNTMAKKMENDDWEEEIKEAYRVFDKNSEGSISCEEVRFVMRSLGDQMTEEEINEMIVEADRDGDGRISYEEFAAMMFSHRV</sequence>
<name>R7TMG8_CAPTE</name>
<evidence type="ECO:0000259" key="3">
    <source>
        <dbReference type="PROSITE" id="PS50222"/>
    </source>
</evidence>
<gene>
    <name evidence="4" type="ORF">CAPTEDRAFT_163548</name>
</gene>
<evidence type="ECO:0000256" key="1">
    <source>
        <dbReference type="ARBA" id="ARBA00022737"/>
    </source>
</evidence>
<dbReference type="STRING" id="283909.R7TMG8"/>
<feature type="domain" description="EF-hand" evidence="3">
    <location>
        <begin position="59"/>
        <end position="94"/>
    </location>
</feature>
<accession>R7TMG8</accession>
<dbReference type="EMBL" id="KB310005">
    <property type="protein sequence ID" value="ELT92751.1"/>
    <property type="molecule type" value="Genomic_DNA"/>
</dbReference>
<dbReference type="GO" id="GO:0016460">
    <property type="term" value="C:myosin II complex"/>
    <property type="evidence" value="ECO:0007669"/>
    <property type="project" value="TreeGrafter"/>
</dbReference>
<dbReference type="SMART" id="SM00054">
    <property type="entry name" value="EFh"/>
    <property type="match status" value="4"/>
</dbReference>
<reference evidence="5" key="3">
    <citation type="submission" date="2015-06" db="UniProtKB">
        <authorList>
            <consortium name="EnsemblMetazoa"/>
        </authorList>
    </citation>
    <scope>IDENTIFICATION</scope>
</reference>
<dbReference type="InterPro" id="IPR002048">
    <property type="entry name" value="EF_hand_dom"/>
</dbReference>
<evidence type="ECO:0000313" key="4">
    <source>
        <dbReference type="EMBL" id="ELT92751.1"/>
    </source>
</evidence>
<dbReference type="AlphaFoldDB" id="R7TMG8"/>
<dbReference type="PROSITE" id="PS50222">
    <property type="entry name" value="EF_HAND_2"/>
    <property type="match status" value="4"/>
</dbReference>
<keyword evidence="6" id="KW-1185">Reference proteome</keyword>
<keyword evidence="1" id="KW-0677">Repeat</keyword>
<dbReference type="EMBL" id="AMQN01013163">
    <property type="status" value="NOT_ANNOTATED_CDS"/>
    <property type="molecule type" value="Genomic_DNA"/>
</dbReference>
<feature type="domain" description="EF-hand" evidence="3">
    <location>
        <begin position="132"/>
        <end position="166"/>
    </location>
</feature>
<dbReference type="OrthoDB" id="429467at2759"/>
<dbReference type="InterPro" id="IPR018247">
    <property type="entry name" value="EF_Hand_1_Ca_BS"/>
</dbReference>
<keyword evidence="2" id="KW-0106">Calcium</keyword>
<protein>
    <recommendedName>
        <fullName evidence="3">EF-hand domain-containing protein</fullName>
    </recommendedName>
</protein>
<evidence type="ECO:0000256" key="2">
    <source>
        <dbReference type="ARBA" id="ARBA00022837"/>
    </source>
</evidence>
<organism evidence="4">
    <name type="scientific">Capitella teleta</name>
    <name type="common">Polychaete worm</name>
    <dbReference type="NCBI Taxonomy" id="283909"/>
    <lineage>
        <taxon>Eukaryota</taxon>
        <taxon>Metazoa</taxon>
        <taxon>Spiralia</taxon>
        <taxon>Lophotrochozoa</taxon>
        <taxon>Annelida</taxon>
        <taxon>Polychaeta</taxon>
        <taxon>Sedentaria</taxon>
        <taxon>Scolecida</taxon>
        <taxon>Capitellidae</taxon>
        <taxon>Capitella</taxon>
    </lineage>
</organism>
<dbReference type="Pfam" id="PF13499">
    <property type="entry name" value="EF-hand_7"/>
    <property type="match status" value="2"/>
</dbReference>
<dbReference type="HOGENOM" id="CLU_061288_2_0_1"/>
<proteinExistence type="predicted"/>
<dbReference type="CDD" id="cd00051">
    <property type="entry name" value="EFh"/>
    <property type="match status" value="2"/>
</dbReference>
<evidence type="ECO:0000313" key="5">
    <source>
        <dbReference type="EnsemblMetazoa" id="CapteP163548"/>
    </source>
</evidence>
<reference evidence="6" key="1">
    <citation type="submission" date="2012-12" db="EMBL/GenBank/DDBJ databases">
        <authorList>
            <person name="Hellsten U."/>
            <person name="Grimwood J."/>
            <person name="Chapman J.A."/>
            <person name="Shapiro H."/>
            <person name="Aerts A."/>
            <person name="Otillar R.P."/>
            <person name="Terry A.Y."/>
            <person name="Boore J.L."/>
            <person name="Simakov O."/>
            <person name="Marletaz F."/>
            <person name="Cho S.-J."/>
            <person name="Edsinger-Gonzales E."/>
            <person name="Havlak P."/>
            <person name="Kuo D.-H."/>
            <person name="Larsson T."/>
            <person name="Lv J."/>
            <person name="Arendt D."/>
            <person name="Savage R."/>
            <person name="Osoegawa K."/>
            <person name="de Jong P."/>
            <person name="Lindberg D.R."/>
            <person name="Seaver E.C."/>
            <person name="Weisblat D.A."/>
            <person name="Putnam N.H."/>
            <person name="Grigoriev I.V."/>
            <person name="Rokhsar D.S."/>
        </authorList>
    </citation>
    <scope>NUCLEOTIDE SEQUENCE</scope>
    <source>
        <strain evidence="6">I ESC-2004</strain>
    </source>
</reference>
<reference evidence="4 6" key="2">
    <citation type="journal article" date="2013" name="Nature">
        <title>Insights into bilaterian evolution from three spiralian genomes.</title>
        <authorList>
            <person name="Simakov O."/>
            <person name="Marletaz F."/>
            <person name="Cho S.J."/>
            <person name="Edsinger-Gonzales E."/>
            <person name="Havlak P."/>
            <person name="Hellsten U."/>
            <person name="Kuo D.H."/>
            <person name="Larsson T."/>
            <person name="Lv J."/>
            <person name="Arendt D."/>
            <person name="Savage R."/>
            <person name="Osoegawa K."/>
            <person name="de Jong P."/>
            <person name="Grimwood J."/>
            <person name="Chapman J.A."/>
            <person name="Shapiro H."/>
            <person name="Aerts A."/>
            <person name="Otillar R.P."/>
            <person name="Terry A.Y."/>
            <person name="Boore J.L."/>
            <person name="Grigoriev I.V."/>
            <person name="Lindberg D.R."/>
            <person name="Seaver E.C."/>
            <person name="Weisblat D.A."/>
            <person name="Putnam N.H."/>
            <person name="Rokhsar D.S."/>
        </authorList>
    </citation>
    <scope>NUCLEOTIDE SEQUENCE</scope>
    <source>
        <strain evidence="4 6">I ESC-2004</strain>
    </source>
</reference>
<dbReference type="Gene3D" id="1.10.238.10">
    <property type="entry name" value="EF-hand"/>
    <property type="match status" value="3"/>
</dbReference>